<evidence type="ECO:0000259" key="2">
    <source>
        <dbReference type="Pfam" id="PF01738"/>
    </source>
</evidence>
<feature type="compositionally biased region" description="Low complexity" evidence="1">
    <location>
        <begin position="123"/>
        <end position="137"/>
    </location>
</feature>
<dbReference type="Pfam" id="PF01738">
    <property type="entry name" value="DLH"/>
    <property type="match status" value="1"/>
</dbReference>
<dbReference type="Proteomes" id="UP001212997">
    <property type="component" value="Unassembled WGS sequence"/>
</dbReference>
<dbReference type="InterPro" id="IPR029058">
    <property type="entry name" value="AB_hydrolase_fold"/>
</dbReference>
<dbReference type="PANTHER" id="PTHR17630:SF44">
    <property type="entry name" value="PROTEIN AIM2"/>
    <property type="match status" value="1"/>
</dbReference>
<evidence type="ECO:0000313" key="3">
    <source>
        <dbReference type="EMBL" id="KAJ3474951.1"/>
    </source>
</evidence>
<gene>
    <name evidence="3" type="ORF">NLI96_g12153</name>
</gene>
<dbReference type="Gene3D" id="3.40.50.1820">
    <property type="entry name" value="alpha/beta hydrolase"/>
    <property type="match status" value="1"/>
</dbReference>
<dbReference type="PANTHER" id="PTHR17630">
    <property type="entry name" value="DIENELACTONE HYDROLASE"/>
    <property type="match status" value="1"/>
</dbReference>
<organism evidence="3 4">
    <name type="scientific">Meripilus lineatus</name>
    <dbReference type="NCBI Taxonomy" id="2056292"/>
    <lineage>
        <taxon>Eukaryota</taxon>
        <taxon>Fungi</taxon>
        <taxon>Dikarya</taxon>
        <taxon>Basidiomycota</taxon>
        <taxon>Agaricomycotina</taxon>
        <taxon>Agaricomycetes</taxon>
        <taxon>Polyporales</taxon>
        <taxon>Meripilaceae</taxon>
        <taxon>Meripilus</taxon>
    </lineage>
</organism>
<feature type="domain" description="Dienelactone hydrolase" evidence="2">
    <location>
        <begin position="141"/>
        <end position="372"/>
    </location>
</feature>
<evidence type="ECO:0000313" key="4">
    <source>
        <dbReference type="Proteomes" id="UP001212997"/>
    </source>
</evidence>
<dbReference type="EMBL" id="JANAWD010000946">
    <property type="protein sequence ID" value="KAJ3474951.1"/>
    <property type="molecule type" value="Genomic_DNA"/>
</dbReference>
<accession>A0AAD5YA50</accession>
<dbReference type="InterPro" id="IPR002925">
    <property type="entry name" value="Dienelactn_hydro"/>
</dbReference>
<protein>
    <recommendedName>
        <fullName evidence="2">Dienelactone hydrolase domain-containing protein</fullName>
    </recommendedName>
</protein>
<name>A0AAD5YA50_9APHY</name>
<dbReference type="SUPFAM" id="SSF53474">
    <property type="entry name" value="alpha/beta-Hydrolases"/>
    <property type="match status" value="1"/>
</dbReference>
<proteinExistence type="predicted"/>
<evidence type="ECO:0000256" key="1">
    <source>
        <dbReference type="SAM" id="MobiDB-lite"/>
    </source>
</evidence>
<sequence length="374" mass="41343">MRMVGNTPFSTLIGHWDKVMPLPHLLIIQECIYYQLFTLSLAVFIYLDTLNSSWFQIARPNSTKVQILRFEINRRGPMASIPHVPCEQCVQGFVMKEEPEGIMVGDAYLHEGKPLTTDSPDDSGAAATTNEGEATNSSGQDASKTRAVVLLTDIFGLPLVNAKLNADEMSRRLGCDVWVPDYFAGRPPFTVEELEPLAPDRAGVKTGFVNSFKMFILFLIHLPALWASRPPVADARIAEFIKKIKEEKGYTKIGAVGYCYGGSAAVRLASKGLVDSVVVCHPGPVSLKEIKAMKVPSAFVCAESDEYFAPKFRNEAEATFAARKDKPDFVEYEFVDYPGTAHGFAARPNQRLPDIVEAYKKAMGQICSWFAKTV</sequence>
<dbReference type="GO" id="GO:0016787">
    <property type="term" value="F:hydrolase activity"/>
    <property type="evidence" value="ECO:0007669"/>
    <property type="project" value="InterPro"/>
</dbReference>
<comment type="caution">
    <text evidence="3">The sequence shown here is derived from an EMBL/GenBank/DDBJ whole genome shotgun (WGS) entry which is preliminary data.</text>
</comment>
<dbReference type="AlphaFoldDB" id="A0AAD5YA50"/>
<reference evidence="3" key="1">
    <citation type="submission" date="2022-07" db="EMBL/GenBank/DDBJ databases">
        <title>Genome Sequence of Physisporinus lineatus.</title>
        <authorList>
            <person name="Buettner E."/>
        </authorList>
    </citation>
    <scope>NUCLEOTIDE SEQUENCE</scope>
    <source>
        <strain evidence="3">VT162</strain>
    </source>
</reference>
<feature type="region of interest" description="Disordered" evidence="1">
    <location>
        <begin position="113"/>
        <end position="141"/>
    </location>
</feature>
<keyword evidence="4" id="KW-1185">Reference proteome</keyword>